<gene>
    <name evidence="11" type="ORF">HOLleu_33266</name>
</gene>
<evidence type="ECO:0000256" key="3">
    <source>
        <dbReference type="ARBA" id="ARBA00023125"/>
    </source>
</evidence>
<dbReference type="SUPFAM" id="SSF46689">
    <property type="entry name" value="Homeodomain-like"/>
    <property type="match status" value="1"/>
</dbReference>
<evidence type="ECO:0000256" key="1">
    <source>
        <dbReference type="ARBA" id="ARBA00004123"/>
    </source>
</evidence>
<keyword evidence="3 7" id="KW-0238">DNA-binding</keyword>
<dbReference type="AlphaFoldDB" id="A0A9Q0YRW2"/>
<evidence type="ECO:0000313" key="12">
    <source>
        <dbReference type="Proteomes" id="UP001152320"/>
    </source>
</evidence>
<dbReference type="GO" id="GO:0005634">
    <property type="term" value="C:nucleus"/>
    <property type="evidence" value="ECO:0007669"/>
    <property type="project" value="UniProtKB-SubCell"/>
</dbReference>
<dbReference type="Proteomes" id="UP001152320">
    <property type="component" value="Chromosome 17"/>
</dbReference>
<feature type="domain" description="Homeobox" evidence="10">
    <location>
        <begin position="191"/>
        <end position="251"/>
    </location>
</feature>
<comment type="subcellular location">
    <subcellularLocation>
        <location evidence="1 7 8">Nucleus</location>
    </subcellularLocation>
</comment>
<dbReference type="InterPro" id="IPR020479">
    <property type="entry name" value="HD_metazoa"/>
</dbReference>
<evidence type="ECO:0000256" key="5">
    <source>
        <dbReference type="ARBA" id="ARBA00023242"/>
    </source>
</evidence>
<feature type="region of interest" description="Disordered" evidence="9">
    <location>
        <begin position="1"/>
        <end position="195"/>
    </location>
</feature>
<name>A0A9Q0YRW2_HOLLE</name>
<feature type="compositionally biased region" description="Low complexity" evidence="9">
    <location>
        <begin position="261"/>
        <end position="271"/>
    </location>
</feature>
<feature type="compositionally biased region" description="Basic and acidic residues" evidence="9">
    <location>
        <begin position="74"/>
        <end position="92"/>
    </location>
</feature>
<dbReference type="InterPro" id="IPR017970">
    <property type="entry name" value="Homeobox_CS"/>
</dbReference>
<feature type="region of interest" description="Disordered" evidence="9">
    <location>
        <begin position="248"/>
        <end position="271"/>
    </location>
</feature>
<dbReference type="PANTHER" id="PTHR24340:SF37">
    <property type="entry name" value="HOMEOBOX PROTEIN SLOU"/>
    <property type="match status" value="1"/>
</dbReference>
<keyword evidence="12" id="KW-1185">Reference proteome</keyword>
<feature type="compositionally biased region" description="Basic and acidic residues" evidence="9">
    <location>
        <begin position="152"/>
        <end position="162"/>
    </location>
</feature>
<evidence type="ECO:0000256" key="7">
    <source>
        <dbReference type="PROSITE-ProRule" id="PRU00108"/>
    </source>
</evidence>
<accession>A0A9Q0YRW2</accession>
<evidence type="ECO:0000256" key="9">
    <source>
        <dbReference type="SAM" id="MobiDB-lite"/>
    </source>
</evidence>
<dbReference type="InterPro" id="IPR001356">
    <property type="entry name" value="HD"/>
</dbReference>
<dbReference type="OrthoDB" id="6159439at2759"/>
<dbReference type="InterPro" id="IPR009057">
    <property type="entry name" value="Homeodomain-like_sf"/>
</dbReference>
<evidence type="ECO:0000256" key="2">
    <source>
        <dbReference type="ARBA" id="ARBA00022473"/>
    </source>
</evidence>
<evidence type="ECO:0000256" key="6">
    <source>
        <dbReference type="ARBA" id="ARBA00061009"/>
    </source>
</evidence>
<comment type="caution">
    <text evidence="11">The sequence shown here is derived from an EMBL/GenBank/DDBJ whole genome shotgun (WGS) entry which is preliminary data.</text>
</comment>
<feature type="compositionally biased region" description="Basic and acidic residues" evidence="9">
    <location>
        <begin position="125"/>
        <end position="138"/>
    </location>
</feature>
<proteinExistence type="inferred from homology"/>
<dbReference type="FunFam" id="1.10.10.60:FF:000315">
    <property type="entry name" value="NK1 homeobox 2"/>
    <property type="match status" value="1"/>
</dbReference>
<organism evidence="11 12">
    <name type="scientific">Holothuria leucospilota</name>
    <name type="common">Black long sea cucumber</name>
    <name type="synonym">Mertensiothuria leucospilota</name>
    <dbReference type="NCBI Taxonomy" id="206669"/>
    <lineage>
        <taxon>Eukaryota</taxon>
        <taxon>Metazoa</taxon>
        <taxon>Echinodermata</taxon>
        <taxon>Eleutherozoa</taxon>
        <taxon>Echinozoa</taxon>
        <taxon>Holothuroidea</taxon>
        <taxon>Aspidochirotacea</taxon>
        <taxon>Aspidochirotida</taxon>
        <taxon>Holothuriidae</taxon>
        <taxon>Holothuria</taxon>
    </lineage>
</organism>
<sequence>MHPSEDAILGPVQGPGTPSSNQMGQRNIQNTRDCSPLPALSPCRHQVADQPDSVADANSTTKYQPTSFSVLDILDPHKFKGRDKNRGSRELDNSPYFVDNKQNLDSRRKLSLHREMSSPEMTEESPERDVTETARNDECDSASSLDNQDFIISHRDEDRNESECLDGSDTVKRLEGDEEQDEASDGGGKMAKPRRARTAFTYEQLVALENKFKTTRYLSVCERLNLALSLSLTETQVKIWFQNRRTKWKKQNPGMDPNAPTTTSPTSSDHTSSLLGTLPYYGGSFLYGSHGSPFATAHPSVGRLAHHLGMQYPVLASTTSSGVLHGHCHYGHIGYL</sequence>
<feature type="compositionally biased region" description="Basic and acidic residues" evidence="9">
    <location>
        <begin position="102"/>
        <end position="117"/>
    </location>
</feature>
<dbReference type="GO" id="GO:0030154">
    <property type="term" value="P:cell differentiation"/>
    <property type="evidence" value="ECO:0007669"/>
    <property type="project" value="TreeGrafter"/>
</dbReference>
<dbReference type="PROSITE" id="PS00027">
    <property type="entry name" value="HOMEOBOX_1"/>
    <property type="match status" value="1"/>
</dbReference>
<evidence type="ECO:0000313" key="11">
    <source>
        <dbReference type="EMBL" id="KAJ8025649.1"/>
    </source>
</evidence>
<dbReference type="PANTHER" id="PTHR24340">
    <property type="entry name" value="HOMEOBOX PROTEIN NKX"/>
    <property type="match status" value="1"/>
</dbReference>
<dbReference type="CDD" id="cd00086">
    <property type="entry name" value="homeodomain"/>
    <property type="match status" value="1"/>
</dbReference>
<keyword evidence="2" id="KW-0217">Developmental protein</keyword>
<dbReference type="InterPro" id="IPR050394">
    <property type="entry name" value="Homeobox_NK-like"/>
</dbReference>
<dbReference type="GO" id="GO:0000981">
    <property type="term" value="F:DNA-binding transcription factor activity, RNA polymerase II-specific"/>
    <property type="evidence" value="ECO:0007669"/>
    <property type="project" value="InterPro"/>
</dbReference>
<feature type="compositionally biased region" description="Polar residues" evidence="9">
    <location>
        <begin position="56"/>
        <end position="69"/>
    </location>
</feature>
<keyword evidence="5 7" id="KW-0539">Nucleus</keyword>
<protein>
    <submittedName>
        <fullName evidence="11">Homeobox protein slou</fullName>
    </submittedName>
</protein>
<feature type="DNA-binding region" description="Homeobox" evidence="7">
    <location>
        <begin position="193"/>
        <end position="252"/>
    </location>
</feature>
<dbReference type="SMART" id="SM00389">
    <property type="entry name" value="HOX"/>
    <property type="match status" value="1"/>
</dbReference>
<feature type="compositionally biased region" description="Polar residues" evidence="9">
    <location>
        <begin position="16"/>
        <end position="33"/>
    </location>
</feature>
<dbReference type="GO" id="GO:0000978">
    <property type="term" value="F:RNA polymerase II cis-regulatory region sequence-specific DNA binding"/>
    <property type="evidence" value="ECO:0007669"/>
    <property type="project" value="TreeGrafter"/>
</dbReference>
<evidence type="ECO:0000256" key="4">
    <source>
        <dbReference type="ARBA" id="ARBA00023155"/>
    </source>
</evidence>
<reference evidence="11" key="1">
    <citation type="submission" date="2021-10" db="EMBL/GenBank/DDBJ databases">
        <title>Tropical sea cucumber genome reveals ecological adaptation and Cuvierian tubules defense mechanism.</title>
        <authorList>
            <person name="Chen T."/>
        </authorList>
    </citation>
    <scope>NUCLEOTIDE SEQUENCE</scope>
    <source>
        <strain evidence="11">Nanhai2018</strain>
        <tissue evidence="11">Muscle</tissue>
    </source>
</reference>
<evidence type="ECO:0000256" key="8">
    <source>
        <dbReference type="RuleBase" id="RU000682"/>
    </source>
</evidence>
<evidence type="ECO:0000259" key="10">
    <source>
        <dbReference type="PROSITE" id="PS50071"/>
    </source>
</evidence>
<dbReference type="Gene3D" id="1.10.10.60">
    <property type="entry name" value="Homeodomain-like"/>
    <property type="match status" value="1"/>
</dbReference>
<dbReference type="EMBL" id="JAIZAY010000017">
    <property type="protein sequence ID" value="KAJ8025649.1"/>
    <property type="molecule type" value="Genomic_DNA"/>
</dbReference>
<comment type="similarity">
    <text evidence="6">Belongs to the NK-1 homeobox family.</text>
</comment>
<dbReference type="PRINTS" id="PR00024">
    <property type="entry name" value="HOMEOBOX"/>
</dbReference>
<dbReference type="Pfam" id="PF00046">
    <property type="entry name" value="Homeodomain"/>
    <property type="match status" value="1"/>
</dbReference>
<dbReference type="PROSITE" id="PS50071">
    <property type="entry name" value="HOMEOBOX_2"/>
    <property type="match status" value="1"/>
</dbReference>
<keyword evidence="4 7" id="KW-0371">Homeobox</keyword>